<protein>
    <submittedName>
        <fullName evidence="1">Transporter substrate-binding domain-containing protein</fullName>
    </submittedName>
</protein>
<keyword evidence="2" id="KW-1185">Reference proteome</keyword>
<dbReference type="RefSeq" id="WP_064665944.1">
    <property type="nucleotide sequence ID" value="NZ_BDDT01000002.1"/>
</dbReference>
<dbReference type="GeneID" id="303293070"/>
<accession>A0ABR9FRX7</accession>
<dbReference type="PANTHER" id="PTHR38834:SF3">
    <property type="entry name" value="SOLUTE-BINDING PROTEIN FAMILY 3_N-TERMINAL DOMAIN-CONTAINING PROTEIN"/>
    <property type="match status" value="1"/>
</dbReference>
<dbReference type="Proteomes" id="UP000707245">
    <property type="component" value="Unassembled WGS sequence"/>
</dbReference>
<evidence type="ECO:0000313" key="1">
    <source>
        <dbReference type="EMBL" id="MBE0459592.1"/>
    </source>
</evidence>
<organism evidence="1 2">
    <name type="scientific">Pseudoalteromonas prydzensis</name>
    <dbReference type="NCBI Taxonomy" id="182141"/>
    <lineage>
        <taxon>Bacteria</taxon>
        <taxon>Pseudomonadati</taxon>
        <taxon>Pseudomonadota</taxon>
        <taxon>Gammaproteobacteria</taxon>
        <taxon>Alteromonadales</taxon>
        <taxon>Pseudoalteromonadaceae</taxon>
        <taxon>Pseudoalteromonas</taxon>
    </lineage>
</organism>
<dbReference type="Gene3D" id="3.40.190.10">
    <property type="entry name" value="Periplasmic binding protein-like II"/>
    <property type="match status" value="2"/>
</dbReference>
<dbReference type="EMBL" id="RRZA01000092">
    <property type="protein sequence ID" value="MBE0459592.1"/>
    <property type="molecule type" value="Genomic_DNA"/>
</dbReference>
<sequence length="261" mass="29864">MIKRCFLLFWLCFTHHTYSQEEWLFVTEPFPPYFAEQLPQQGWLADLTVTALASQNITASIEFTTWARAIKLVEKNKRTAVLGAYFSTEREQIFLYSRPLAHSFTGLFKRKNTHISYDGSLASLEDYSISKGSDYIVGDEFSKQRNLTTTESKDLVSSLRVLQLGRVDLVAGTKEVGEYWLKNHSILQSDTAAEIEYIEPHLAYHHLYIVFSRSSANSEQRLSQLESGLTAIINNGEAASVLLRHGFSEAKTEQYLEFLKR</sequence>
<comment type="caution">
    <text evidence="1">The sequence shown here is derived from an EMBL/GenBank/DDBJ whole genome shotgun (WGS) entry which is preliminary data.</text>
</comment>
<dbReference type="PANTHER" id="PTHR38834">
    <property type="entry name" value="PERIPLASMIC SUBSTRATE BINDING PROTEIN FAMILY 3"/>
    <property type="match status" value="1"/>
</dbReference>
<reference evidence="1 2" key="1">
    <citation type="submission" date="2020-07" db="EMBL/GenBank/DDBJ databases">
        <title>Halophilic bacteria isolated from french cheeses.</title>
        <authorList>
            <person name="Kothe C.I."/>
            <person name="Farah-Kraiem B."/>
            <person name="Renault P."/>
            <person name="Dridi B."/>
        </authorList>
    </citation>
    <scope>NUCLEOTIDE SEQUENCE [LARGE SCALE GENOMIC DNA]</scope>
    <source>
        <strain evidence="1 2">FME14</strain>
    </source>
</reference>
<proteinExistence type="predicted"/>
<dbReference type="SUPFAM" id="SSF53850">
    <property type="entry name" value="Periplasmic binding protein-like II"/>
    <property type="match status" value="1"/>
</dbReference>
<evidence type="ECO:0000313" key="2">
    <source>
        <dbReference type="Proteomes" id="UP000707245"/>
    </source>
</evidence>
<name>A0ABR9FRX7_9GAMM</name>
<gene>
    <name evidence="1" type="ORF">EI167_19575</name>
</gene>